<dbReference type="Proteomes" id="UP001597544">
    <property type="component" value="Unassembled WGS sequence"/>
</dbReference>
<name>A0ABW5IQJ2_9BACT</name>
<organism evidence="1 2">
    <name type="scientific">Pontibacter locisalis</name>
    <dbReference type="NCBI Taxonomy" id="1719035"/>
    <lineage>
        <taxon>Bacteria</taxon>
        <taxon>Pseudomonadati</taxon>
        <taxon>Bacteroidota</taxon>
        <taxon>Cytophagia</taxon>
        <taxon>Cytophagales</taxon>
        <taxon>Hymenobacteraceae</taxon>
        <taxon>Pontibacter</taxon>
    </lineage>
</organism>
<keyword evidence="2" id="KW-1185">Reference proteome</keyword>
<proteinExistence type="predicted"/>
<comment type="caution">
    <text evidence="1">The sequence shown here is derived from an EMBL/GenBank/DDBJ whole genome shotgun (WGS) entry which is preliminary data.</text>
</comment>
<evidence type="ECO:0000313" key="1">
    <source>
        <dbReference type="EMBL" id="MFD2515924.1"/>
    </source>
</evidence>
<dbReference type="RefSeq" id="WP_377511704.1">
    <property type="nucleotide sequence ID" value="NZ_JBHULU010000027.1"/>
</dbReference>
<sequence length="79" mass="8691">MSELTDFLNKLSACSLIVLTAASEERLYCRFFLNGVYMDGMFVSAPALVAQLRQLQGEGEEIDSRGIVLLKQLHGVPVS</sequence>
<evidence type="ECO:0000313" key="2">
    <source>
        <dbReference type="Proteomes" id="UP001597544"/>
    </source>
</evidence>
<gene>
    <name evidence="1" type="ORF">ACFSRY_18780</name>
</gene>
<reference evidence="2" key="1">
    <citation type="journal article" date="2019" name="Int. J. Syst. Evol. Microbiol.">
        <title>The Global Catalogue of Microorganisms (GCM) 10K type strain sequencing project: providing services to taxonomists for standard genome sequencing and annotation.</title>
        <authorList>
            <consortium name="The Broad Institute Genomics Platform"/>
            <consortium name="The Broad Institute Genome Sequencing Center for Infectious Disease"/>
            <person name="Wu L."/>
            <person name="Ma J."/>
        </authorList>
    </citation>
    <scope>NUCLEOTIDE SEQUENCE [LARGE SCALE GENOMIC DNA]</scope>
    <source>
        <strain evidence="2">KCTC 42498</strain>
    </source>
</reference>
<dbReference type="EMBL" id="JBHULU010000027">
    <property type="protein sequence ID" value="MFD2515924.1"/>
    <property type="molecule type" value="Genomic_DNA"/>
</dbReference>
<protein>
    <submittedName>
        <fullName evidence="1">Uncharacterized protein</fullName>
    </submittedName>
</protein>
<accession>A0ABW5IQJ2</accession>